<feature type="chain" id="PRO_5045557983" evidence="2">
    <location>
        <begin position="22"/>
        <end position="443"/>
    </location>
</feature>
<proteinExistence type="predicted"/>
<dbReference type="Gene3D" id="3.40.50.1820">
    <property type="entry name" value="alpha/beta hydrolase"/>
    <property type="match status" value="1"/>
</dbReference>
<evidence type="ECO:0000313" key="3">
    <source>
        <dbReference type="EMBL" id="KAK8855837.1"/>
    </source>
</evidence>
<keyword evidence="1" id="KW-0378">Hydrolase</keyword>
<dbReference type="PANTHER" id="PTHR34853:SF5">
    <property type="entry name" value="LIP-DOMAIN-CONTAINING PROTEIN-RELATED"/>
    <property type="match status" value="1"/>
</dbReference>
<accession>A0ABR2I103</accession>
<evidence type="ECO:0000313" key="4">
    <source>
        <dbReference type="Proteomes" id="UP001390339"/>
    </source>
</evidence>
<evidence type="ECO:0000256" key="2">
    <source>
        <dbReference type="SAM" id="SignalP"/>
    </source>
</evidence>
<dbReference type="PANTHER" id="PTHR34853">
    <property type="match status" value="1"/>
</dbReference>
<dbReference type="EMBL" id="JAPCWZ010000007">
    <property type="protein sequence ID" value="KAK8855837.1"/>
    <property type="molecule type" value="Genomic_DNA"/>
</dbReference>
<comment type="caution">
    <text evidence="3">The sequence shown here is derived from an EMBL/GenBank/DDBJ whole genome shotgun (WGS) entry which is preliminary data.</text>
</comment>
<gene>
    <name evidence="3" type="ORF">PGQ11_011749</name>
</gene>
<organism evidence="3 4">
    <name type="scientific">Apiospora arundinis</name>
    <dbReference type="NCBI Taxonomy" id="335852"/>
    <lineage>
        <taxon>Eukaryota</taxon>
        <taxon>Fungi</taxon>
        <taxon>Dikarya</taxon>
        <taxon>Ascomycota</taxon>
        <taxon>Pezizomycotina</taxon>
        <taxon>Sordariomycetes</taxon>
        <taxon>Xylariomycetidae</taxon>
        <taxon>Amphisphaeriales</taxon>
        <taxon>Apiosporaceae</taxon>
        <taxon>Apiospora</taxon>
    </lineage>
</organism>
<dbReference type="Gene3D" id="1.10.260.130">
    <property type="match status" value="1"/>
</dbReference>
<dbReference type="InterPro" id="IPR029058">
    <property type="entry name" value="AB_hydrolase_fold"/>
</dbReference>
<dbReference type="Proteomes" id="UP001390339">
    <property type="component" value="Unassembled WGS sequence"/>
</dbReference>
<name>A0ABR2I103_9PEZI</name>
<dbReference type="Pfam" id="PF03583">
    <property type="entry name" value="LIP"/>
    <property type="match status" value="1"/>
</dbReference>
<keyword evidence="4" id="KW-1185">Reference proteome</keyword>
<feature type="signal peptide" evidence="2">
    <location>
        <begin position="1"/>
        <end position="21"/>
    </location>
</feature>
<reference evidence="3 4" key="1">
    <citation type="journal article" date="2024" name="IMA Fungus">
        <title>Apiospora arundinis, a panoply of carbohydrate-active enzymes and secondary metabolites.</title>
        <authorList>
            <person name="Sorensen T."/>
            <person name="Petersen C."/>
            <person name="Muurmann A.T."/>
            <person name="Christiansen J.V."/>
            <person name="Brundto M.L."/>
            <person name="Overgaard C.K."/>
            <person name="Boysen A.T."/>
            <person name="Wollenberg R.D."/>
            <person name="Larsen T.O."/>
            <person name="Sorensen J.L."/>
            <person name="Nielsen K.L."/>
            <person name="Sondergaard T.E."/>
        </authorList>
    </citation>
    <scope>NUCLEOTIDE SEQUENCE [LARGE SCALE GENOMIC DNA]</scope>
    <source>
        <strain evidence="3 4">AAU 773</strain>
    </source>
</reference>
<dbReference type="SUPFAM" id="SSF53474">
    <property type="entry name" value="alpha/beta-Hydrolases"/>
    <property type="match status" value="1"/>
</dbReference>
<protein>
    <submittedName>
        <fullName evidence="3">Secretory lipase-domain-containing protein</fullName>
    </submittedName>
</protein>
<sequence length="443" mass="47892">MMHLLSVLGLILSTLGHTTSSQPPEQPLLDFNTRDTGAIPPSQDPWYRAPLGFEATAPGTILRIRPDPSNITKVAANCSSAYNILYRSTNAAYQPSWAVTTLLISSIADELNRTQSRSKLLSYQTPYNTANVDQSPSYTLSSEKIDPSQQLPSPLVDINNMLGRGWAVSIPDHEGPFAAFLAGPREGHAVLDSVRAALSSGHLPGGANGTSYAIWGYSGGSVATMFAAELQASYAPELSFAGASIGGLVTNVTESYDLQNMSPFTYLFPNFFLGITAEFPAARQYLISQLKTEGPYNATGFQAILHLSNSDAMARYAMQNVSEYFVSGRAILDAPELSHVIYNNGFPGYHGIPQMPMFAYKAIHDDFAKIQSSDEILERFCTVGVNILNQRNTVGDHITEVSNGQPRALEWLDNALSGTLSQKYPVSGCKTEDVTVNITQAAS</sequence>
<evidence type="ECO:0000256" key="1">
    <source>
        <dbReference type="ARBA" id="ARBA00022801"/>
    </source>
</evidence>
<keyword evidence="2" id="KW-0732">Signal</keyword>
<dbReference type="InterPro" id="IPR005152">
    <property type="entry name" value="Lipase_secreted"/>
</dbReference>